<dbReference type="InterPro" id="IPR036388">
    <property type="entry name" value="WH-like_DNA-bd_sf"/>
</dbReference>
<dbReference type="SMART" id="SM00418">
    <property type="entry name" value="HTH_ARSR"/>
    <property type="match status" value="1"/>
</dbReference>
<evidence type="ECO:0000259" key="4">
    <source>
        <dbReference type="PROSITE" id="PS50987"/>
    </source>
</evidence>
<dbReference type="PANTHER" id="PTHR43132:SF2">
    <property type="entry name" value="ARSENICAL RESISTANCE OPERON REPRESSOR ARSR-RELATED"/>
    <property type="match status" value="1"/>
</dbReference>
<dbReference type="EMBL" id="SODV01000001">
    <property type="protein sequence ID" value="TDW99375.1"/>
    <property type="molecule type" value="Genomic_DNA"/>
</dbReference>
<dbReference type="AlphaFoldDB" id="A0A4R8DNT2"/>
<dbReference type="PANTHER" id="PTHR43132">
    <property type="entry name" value="ARSENICAL RESISTANCE OPERON REPRESSOR ARSR-RELATED"/>
    <property type="match status" value="1"/>
</dbReference>
<keyword evidence="2" id="KW-0238">DNA-binding</keyword>
<keyword evidence="1" id="KW-0805">Transcription regulation</keyword>
<dbReference type="InterPro" id="IPR051011">
    <property type="entry name" value="Metal_resp_trans_reg"/>
</dbReference>
<protein>
    <submittedName>
        <fullName evidence="5">ArsR family transcriptional regulator</fullName>
    </submittedName>
</protein>
<evidence type="ECO:0000256" key="3">
    <source>
        <dbReference type="ARBA" id="ARBA00023163"/>
    </source>
</evidence>
<evidence type="ECO:0000313" key="5">
    <source>
        <dbReference type="EMBL" id="TDW99375.1"/>
    </source>
</evidence>
<keyword evidence="3" id="KW-0804">Transcription</keyword>
<dbReference type="InterPro" id="IPR001845">
    <property type="entry name" value="HTH_ArsR_DNA-bd_dom"/>
</dbReference>
<dbReference type="GO" id="GO:0003700">
    <property type="term" value="F:DNA-binding transcription factor activity"/>
    <property type="evidence" value="ECO:0007669"/>
    <property type="project" value="InterPro"/>
</dbReference>
<name>A0A4R8DNT2_9BACT</name>
<dbReference type="SUPFAM" id="SSF46785">
    <property type="entry name" value="Winged helix' DNA-binding domain"/>
    <property type="match status" value="1"/>
</dbReference>
<evidence type="ECO:0000256" key="1">
    <source>
        <dbReference type="ARBA" id="ARBA00023015"/>
    </source>
</evidence>
<dbReference type="Pfam" id="PF12840">
    <property type="entry name" value="HTH_20"/>
    <property type="match status" value="1"/>
</dbReference>
<proteinExistence type="predicted"/>
<dbReference type="OrthoDB" id="9798835at2"/>
<keyword evidence="6" id="KW-1185">Reference proteome</keyword>
<dbReference type="CDD" id="cd00090">
    <property type="entry name" value="HTH_ARSR"/>
    <property type="match status" value="1"/>
</dbReference>
<sequence>MTLKDVEKISKALGDPHRLKMLQEVSKRGVMSCTDVCDLMNLAQSSVSHHAKQLVDSGIVIAEKEGRHVKYAIDKKVLNEYMKFLKCFGG</sequence>
<dbReference type="PRINTS" id="PR00778">
    <property type="entry name" value="HTHARSR"/>
</dbReference>
<evidence type="ECO:0000256" key="2">
    <source>
        <dbReference type="ARBA" id="ARBA00023125"/>
    </source>
</evidence>
<accession>A0A4R8DNT2</accession>
<dbReference type="InterPro" id="IPR011991">
    <property type="entry name" value="ArsR-like_HTH"/>
</dbReference>
<evidence type="ECO:0000313" key="6">
    <source>
        <dbReference type="Proteomes" id="UP000294498"/>
    </source>
</evidence>
<dbReference type="Proteomes" id="UP000294498">
    <property type="component" value="Unassembled WGS sequence"/>
</dbReference>
<gene>
    <name evidence="5" type="ORF">EDB95_0385</name>
</gene>
<comment type="caution">
    <text evidence="5">The sequence shown here is derived from an EMBL/GenBank/DDBJ whole genome shotgun (WGS) entry which is preliminary data.</text>
</comment>
<dbReference type="GO" id="GO:0003677">
    <property type="term" value="F:DNA binding"/>
    <property type="evidence" value="ECO:0007669"/>
    <property type="project" value="UniProtKB-KW"/>
</dbReference>
<dbReference type="Gene3D" id="1.10.10.10">
    <property type="entry name" value="Winged helix-like DNA-binding domain superfamily/Winged helix DNA-binding domain"/>
    <property type="match status" value="1"/>
</dbReference>
<reference evidence="5 6" key="1">
    <citation type="submission" date="2019-03" db="EMBL/GenBank/DDBJ databases">
        <title>Genomic Encyclopedia of Type Strains, Phase IV (KMG-IV): sequencing the most valuable type-strain genomes for metagenomic binning, comparative biology and taxonomic classification.</title>
        <authorList>
            <person name="Goeker M."/>
        </authorList>
    </citation>
    <scope>NUCLEOTIDE SEQUENCE [LARGE SCALE GENOMIC DNA]</scope>
    <source>
        <strain evidence="5 6">DSM 100059</strain>
    </source>
</reference>
<organism evidence="5 6">
    <name type="scientific">Dinghuibacter silviterrae</name>
    <dbReference type="NCBI Taxonomy" id="1539049"/>
    <lineage>
        <taxon>Bacteria</taxon>
        <taxon>Pseudomonadati</taxon>
        <taxon>Bacteroidota</taxon>
        <taxon>Chitinophagia</taxon>
        <taxon>Chitinophagales</taxon>
        <taxon>Chitinophagaceae</taxon>
        <taxon>Dinghuibacter</taxon>
    </lineage>
</organism>
<feature type="domain" description="HTH arsR-type" evidence="4">
    <location>
        <begin position="1"/>
        <end position="90"/>
    </location>
</feature>
<dbReference type="RefSeq" id="WP_133990019.1">
    <property type="nucleotide sequence ID" value="NZ_SODV01000001.1"/>
</dbReference>
<dbReference type="NCBIfam" id="NF033788">
    <property type="entry name" value="HTH_metalloreg"/>
    <property type="match status" value="1"/>
</dbReference>
<dbReference type="InterPro" id="IPR036390">
    <property type="entry name" value="WH_DNA-bd_sf"/>
</dbReference>
<dbReference type="PROSITE" id="PS50987">
    <property type="entry name" value="HTH_ARSR_2"/>
    <property type="match status" value="1"/>
</dbReference>